<protein>
    <submittedName>
        <fullName evidence="1">Uncharacterized protein</fullName>
    </submittedName>
</protein>
<gene>
    <name evidence="1" type="ORF">ACE1CA_07015</name>
</gene>
<keyword evidence="2" id="KW-1185">Reference proteome</keyword>
<proteinExistence type="predicted"/>
<dbReference type="Proteomes" id="UP001576780">
    <property type="component" value="Unassembled WGS sequence"/>
</dbReference>
<dbReference type="EMBL" id="JBHFNT010000059">
    <property type="protein sequence ID" value="MFB2834268.1"/>
    <property type="molecule type" value="Genomic_DNA"/>
</dbReference>
<reference evidence="1 2" key="1">
    <citation type="submission" date="2024-09" db="EMBL/GenBank/DDBJ databases">
        <title>Floridaenema gen nov. (Aerosakkonemataceae, Aerosakkonematales ord. nov., Cyanobacteria) from benthic tropical and subtropical fresh waters, with the description of four new species.</title>
        <authorList>
            <person name="Moretto J.A."/>
            <person name="Berthold D.E."/>
            <person name="Lefler F.W."/>
            <person name="Huang I.-S."/>
            <person name="Laughinghouse H. IV."/>
        </authorList>
    </citation>
    <scope>NUCLEOTIDE SEQUENCE [LARGE SCALE GENOMIC DNA]</scope>
    <source>
        <strain evidence="1 2">BLCC-F167</strain>
    </source>
</reference>
<evidence type="ECO:0000313" key="1">
    <source>
        <dbReference type="EMBL" id="MFB2834268.1"/>
    </source>
</evidence>
<organism evidence="1 2">
    <name type="scientific">Floridaenema evergladense BLCC-F167</name>
    <dbReference type="NCBI Taxonomy" id="3153639"/>
    <lineage>
        <taxon>Bacteria</taxon>
        <taxon>Bacillati</taxon>
        <taxon>Cyanobacteriota</taxon>
        <taxon>Cyanophyceae</taxon>
        <taxon>Oscillatoriophycideae</taxon>
        <taxon>Aerosakkonematales</taxon>
        <taxon>Aerosakkonemataceae</taxon>
        <taxon>Floridanema</taxon>
        <taxon>Floridanema evergladense</taxon>
    </lineage>
</organism>
<accession>A0ABV4WGS0</accession>
<evidence type="ECO:0000313" key="2">
    <source>
        <dbReference type="Proteomes" id="UP001576780"/>
    </source>
</evidence>
<comment type="caution">
    <text evidence="1">The sequence shown here is derived from an EMBL/GenBank/DDBJ whole genome shotgun (WGS) entry which is preliminary data.</text>
</comment>
<name>A0ABV4WGS0_9CYAN</name>
<sequence>MGENLGNKAITWLYLSRESVTVYKLSTSRCDRPNQQKAIIISIQGYNSCYLQKL</sequence>
<dbReference type="RefSeq" id="WP_413276707.1">
    <property type="nucleotide sequence ID" value="NZ_JBHFNT010000059.1"/>
</dbReference>